<name>A0ACB8YMZ0_9ASTR</name>
<dbReference type="Proteomes" id="UP001056120">
    <property type="component" value="Linkage Group LG27"/>
</dbReference>
<accession>A0ACB8YMZ0</accession>
<reference evidence="2" key="1">
    <citation type="journal article" date="2022" name="Mol. Ecol. Resour.">
        <title>The genomes of chicory, endive, great burdock and yacon provide insights into Asteraceae palaeo-polyploidization history and plant inulin production.</title>
        <authorList>
            <person name="Fan W."/>
            <person name="Wang S."/>
            <person name="Wang H."/>
            <person name="Wang A."/>
            <person name="Jiang F."/>
            <person name="Liu H."/>
            <person name="Zhao H."/>
            <person name="Xu D."/>
            <person name="Zhang Y."/>
        </authorList>
    </citation>
    <scope>NUCLEOTIDE SEQUENCE [LARGE SCALE GENOMIC DNA]</scope>
    <source>
        <strain evidence="2">cv. Yunnan</strain>
    </source>
</reference>
<sequence>MYYVVMHWCVSFSSCHIKHITGSIDAAVFFSIIKDPLQLISGIKFNYLPSQLIVGSSLRQYEGVFG</sequence>
<keyword evidence="2" id="KW-1185">Reference proteome</keyword>
<protein>
    <submittedName>
        <fullName evidence="1">Uncharacterized protein</fullName>
    </submittedName>
</protein>
<comment type="caution">
    <text evidence="1">The sequence shown here is derived from an EMBL/GenBank/DDBJ whole genome shotgun (WGS) entry which is preliminary data.</text>
</comment>
<organism evidence="1 2">
    <name type="scientific">Smallanthus sonchifolius</name>
    <dbReference type="NCBI Taxonomy" id="185202"/>
    <lineage>
        <taxon>Eukaryota</taxon>
        <taxon>Viridiplantae</taxon>
        <taxon>Streptophyta</taxon>
        <taxon>Embryophyta</taxon>
        <taxon>Tracheophyta</taxon>
        <taxon>Spermatophyta</taxon>
        <taxon>Magnoliopsida</taxon>
        <taxon>eudicotyledons</taxon>
        <taxon>Gunneridae</taxon>
        <taxon>Pentapetalae</taxon>
        <taxon>asterids</taxon>
        <taxon>campanulids</taxon>
        <taxon>Asterales</taxon>
        <taxon>Asteraceae</taxon>
        <taxon>Asteroideae</taxon>
        <taxon>Heliantheae alliance</taxon>
        <taxon>Millerieae</taxon>
        <taxon>Smallanthus</taxon>
    </lineage>
</organism>
<gene>
    <name evidence="1" type="ORF">L1987_80106</name>
</gene>
<dbReference type="EMBL" id="CM042044">
    <property type="protein sequence ID" value="KAI3686430.1"/>
    <property type="molecule type" value="Genomic_DNA"/>
</dbReference>
<reference evidence="1 2" key="2">
    <citation type="journal article" date="2022" name="Mol. Ecol. Resour.">
        <title>The genomes of chicory, endive, great burdock and yacon provide insights into Asteraceae paleo-polyploidization history and plant inulin production.</title>
        <authorList>
            <person name="Fan W."/>
            <person name="Wang S."/>
            <person name="Wang H."/>
            <person name="Wang A."/>
            <person name="Jiang F."/>
            <person name="Liu H."/>
            <person name="Zhao H."/>
            <person name="Xu D."/>
            <person name="Zhang Y."/>
        </authorList>
    </citation>
    <scope>NUCLEOTIDE SEQUENCE [LARGE SCALE GENOMIC DNA]</scope>
    <source>
        <strain evidence="2">cv. Yunnan</strain>
        <tissue evidence="1">Leaves</tissue>
    </source>
</reference>
<evidence type="ECO:0000313" key="2">
    <source>
        <dbReference type="Proteomes" id="UP001056120"/>
    </source>
</evidence>
<proteinExistence type="predicted"/>
<evidence type="ECO:0000313" key="1">
    <source>
        <dbReference type="EMBL" id="KAI3686430.1"/>
    </source>
</evidence>